<name>A0A6J6V0W2_9ZZZZ</name>
<evidence type="ECO:0000313" key="1">
    <source>
        <dbReference type="EMBL" id="CAB4764593.1"/>
    </source>
</evidence>
<dbReference type="EMBL" id="CAEZYU010000208">
    <property type="protein sequence ID" value="CAB4764593.1"/>
    <property type="molecule type" value="Genomic_DNA"/>
</dbReference>
<reference evidence="1" key="1">
    <citation type="submission" date="2020-05" db="EMBL/GenBank/DDBJ databases">
        <authorList>
            <person name="Chiriac C."/>
            <person name="Salcher M."/>
            <person name="Ghai R."/>
            <person name="Kavagutti S V."/>
        </authorList>
    </citation>
    <scope>NUCLEOTIDE SEQUENCE</scope>
</reference>
<dbReference type="AlphaFoldDB" id="A0A6J6V0W2"/>
<accession>A0A6J6V0W2</accession>
<sequence>MALLVFGPPEARRSFVAVMRLVATALGTRPFEGNEAELVSMFAALEGCAGCHGLDESFDFSDLLADEDPWEDSEEAIAMILSGLPSEADRQEAVHAGMLVGLFADEPDPEAAKAARWVAKRLGVDDTEAAGIEQIASEGSASAKADLFRRFLSERIAVDGDVISARMDRHDLASLTRPETIVEYHRLLAEAPEGSLGAVMRDFYQDASFDIPGMPGVPLPVEFLGSHDVHHVLAGYNTSAQGEVYTAVFNAGNASAGIGWLSVVLLQWHQGVKLGVFPEGHSHLDPEIMATAAHRGSQTTTDLYSASWDWMALLNEPFDQVCSSLGIPEGSLVRPGDFWGPPPEGS</sequence>
<proteinExistence type="predicted"/>
<gene>
    <name evidence="1" type="ORF">UFOPK2766_02441</name>
</gene>
<protein>
    <submittedName>
        <fullName evidence="1">Unannotated protein</fullName>
    </submittedName>
</protein>
<organism evidence="1">
    <name type="scientific">freshwater metagenome</name>
    <dbReference type="NCBI Taxonomy" id="449393"/>
    <lineage>
        <taxon>unclassified sequences</taxon>
        <taxon>metagenomes</taxon>
        <taxon>ecological metagenomes</taxon>
    </lineage>
</organism>